<keyword evidence="1" id="KW-0812">Transmembrane</keyword>
<dbReference type="GO" id="GO:0005886">
    <property type="term" value="C:plasma membrane"/>
    <property type="evidence" value="ECO:0007669"/>
    <property type="project" value="TreeGrafter"/>
</dbReference>
<dbReference type="Proteomes" id="UP000250796">
    <property type="component" value="Chromosome MESINF"/>
</dbReference>
<keyword evidence="1" id="KW-0472">Membrane</keyword>
<keyword evidence="1" id="KW-1133">Transmembrane helix</keyword>
<dbReference type="RefSeq" id="WP_231936840.1">
    <property type="nucleotide sequence ID" value="NZ_LS974202.1"/>
</dbReference>
<dbReference type="InterPro" id="IPR003848">
    <property type="entry name" value="DUF218"/>
</dbReference>
<evidence type="ECO:0000313" key="4">
    <source>
        <dbReference type="Proteomes" id="UP000250796"/>
    </source>
</evidence>
<evidence type="ECO:0000259" key="2">
    <source>
        <dbReference type="Pfam" id="PF02698"/>
    </source>
</evidence>
<feature type="transmembrane region" description="Helical" evidence="1">
    <location>
        <begin position="44"/>
        <end position="67"/>
    </location>
</feature>
<dbReference type="PANTHER" id="PTHR30336:SF4">
    <property type="entry name" value="ENVELOPE BIOGENESIS FACTOR ELYC"/>
    <property type="match status" value="1"/>
</dbReference>
<dbReference type="EMBL" id="LS974202">
    <property type="protein sequence ID" value="SSC12206.1"/>
    <property type="molecule type" value="Genomic_DNA"/>
</dbReference>
<accession>A0A7Z7LE59</accession>
<name>A0A7Z7LE59_9BACT</name>
<dbReference type="GO" id="GO:0043164">
    <property type="term" value="P:Gram-negative-bacterium-type cell wall biogenesis"/>
    <property type="evidence" value="ECO:0007669"/>
    <property type="project" value="TreeGrafter"/>
</dbReference>
<sequence>MRLFYIEKILSSILTPPGLIILILLILALTLLRKKDARGIKAAGIVLLVLTIFGYLLSTGLGTYLYLRPLEKEYPVPKSVSGQVIVVLSGGVVITPAGQVLDNHSVARLSAALKLHLQTKLPIIVSGSFVPGRNTLPVAELMRDWLLGQGVSTSRILVEPQARNTWENAEYTARLCSQSGWKSVILVTSAVHMKRAVKSFEKFGLTVTPYPTDYLYDHTDFGFVDILPSRDALNANLAAIHEFFGQIRYAFMNP</sequence>
<dbReference type="InterPro" id="IPR014729">
    <property type="entry name" value="Rossmann-like_a/b/a_fold"/>
</dbReference>
<feature type="transmembrane region" description="Helical" evidence="1">
    <location>
        <begin position="12"/>
        <end position="32"/>
    </location>
</feature>
<proteinExistence type="predicted"/>
<dbReference type="Gene3D" id="3.40.50.620">
    <property type="entry name" value="HUPs"/>
    <property type="match status" value="1"/>
</dbReference>
<keyword evidence="4" id="KW-1185">Reference proteome</keyword>
<evidence type="ECO:0000256" key="1">
    <source>
        <dbReference type="SAM" id="Phobius"/>
    </source>
</evidence>
<organism evidence="3 4">
    <name type="scientific">Mesotoga infera</name>
    <dbReference type="NCBI Taxonomy" id="1236046"/>
    <lineage>
        <taxon>Bacteria</taxon>
        <taxon>Thermotogati</taxon>
        <taxon>Thermotogota</taxon>
        <taxon>Thermotogae</taxon>
        <taxon>Kosmotogales</taxon>
        <taxon>Kosmotogaceae</taxon>
        <taxon>Mesotoga</taxon>
    </lineage>
</organism>
<dbReference type="CDD" id="cd06259">
    <property type="entry name" value="YdcF-like"/>
    <property type="match status" value="1"/>
</dbReference>
<dbReference type="KEGG" id="minf:MESINF_0757"/>
<protein>
    <recommendedName>
        <fullName evidence="2">DUF218 domain-containing protein</fullName>
    </recommendedName>
</protein>
<evidence type="ECO:0000313" key="3">
    <source>
        <dbReference type="EMBL" id="SSC12206.1"/>
    </source>
</evidence>
<gene>
    <name evidence="3" type="ORF">MESINF_0757</name>
</gene>
<dbReference type="AlphaFoldDB" id="A0A7Z7LE59"/>
<dbReference type="Pfam" id="PF02698">
    <property type="entry name" value="DUF218"/>
    <property type="match status" value="1"/>
</dbReference>
<dbReference type="InterPro" id="IPR051599">
    <property type="entry name" value="Cell_Envelope_Assoc"/>
</dbReference>
<dbReference type="PANTHER" id="PTHR30336">
    <property type="entry name" value="INNER MEMBRANE PROTEIN, PROBABLE PERMEASE"/>
    <property type="match status" value="1"/>
</dbReference>
<reference evidence="3 4" key="1">
    <citation type="submission" date="2017-01" db="EMBL/GenBank/DDBJ databases">
        <authorList>
            <person name="Erauso G."/>
        </authorList>
    </citation>
    <scope>NUCLEOTIDE SEQUENCE [LARGE SCALE GENOMIC DNA]</scope>
    <source>
        <strain evidence="3">MESINF1</strain>
    </source>
</reference>
<feature type="domain" description="DUF218" evidence="2">
    <location>
        <begin position="83"/>
        <end position="245"/>
    </location>
</feature>
<dbReference type="GO" id="GO:0000270">
    <property type="term" value="P:peptidoglycan metabolic process"/>
    <property type="evidence" value="ECO:0007669"/>
    <property type="project" value="TreeGrafter"/>
</dbReference>